<dbReference type="RefSeq" id="WP_341835336.1">
    <property type="nucleotide sequence ID" value="NZ_CP149822.1"/>
</dbReference>
<keyword evidence="1" id="KW-0732">Signal</keyword>
<dbReference type="Proteomes" id="UP001485459">
    <property type="component" value="Chromosome"/>
</dbReference>
<proteinExistence type="predicted"/>
<name>A0ABZ2YLP7_9BACT</name>
<reference evidence="3" key="1">
    <citation type="submission" date="2024-03" db="EMBL/GenBank/DDBJ databases">
        <title>Chitinophaga horti sp. nov., isolated from garden soil.</title>
        <authorList>
            <person name="Lee D.S."/>
            <person name="Han D.M."/>
            <person name="Baek J.H."/>
            <person name="Choi D.G."/>
            <person name="Jeon J.H."/>
            <person name="Jeon C.O."/>
        </authorList>
    </citation>
    <scope>NUCLEOTIDE SEQUENCE [LARGE SCALE GENOMIC DNA]</scope>
    <source>
        <strain evidence="3">GPA1</strain>
    </source>
</reference>
<feature type="chain" id="PRO_5047275348" evidence="1">
    <location>
        <begin position="28"/>
        <end position="291"/>
    </location>
</feature>
<evidence type="ECO:0000313" key="2">
    <source>
        <dbReference type="EMBL" id="WZN40413.1"/>
    </source>
</evidence>
<feature type="signal peptide" evidence="1">
    <location>
        <begin position="1"/>
        <end position="27"/>
    </location>
</feature>
<organism evidence="2 3">
    <name type="scientific">Chitinophaga pollutisoli</name>
    <dbReference type="NCBI Taxonomy" id="3133966"/>
    <lineage>
        <taxon>Bacteria</taxon>
        <taxon>Pseudomonadati</taxon>
        <taxon>Bacteroidota</taxon>
        <taxon>Chitinophagia</taxon>
        <taxon>Chitinophagales</taxon>
        <taxon>Chitinophagaceae</taxon>
        <taxon>Chitinophaga</taxon>
    </lineage>
</organism>
<evidence type="ECO:0000313" key="3">
    <source>
        <dbReference type="Proteomes" id="UP001485459"/>
    </source>
</evidence>
<keyword evidence="3" id="KW-1185">Reference proteome</keyword>
<evidence type="ECO:0000256" key="1">
    <source>
        <dbReference type="SAM" id="SignalP"/>
    </source>
</evidence>
<gene>
    <name evidence="2" type="ORF">WJU16_20815</name>
</gene>
<accession>A0ABZ2YLP7</accession>
<sequence length="291" mass="31096">MNTLFRTITFVCLLIAACCLTAADAFAQTKISTPADLYKNSGNYLEGTSTDNGTTVFCAEGTGFTLVSSTTDPENNLPYTSYTWQEMNEDGTTYTTLPPGADPNKTTITSANATPGWHIYRVTAVTGNAGCEPDPTYFTVYVLPKLKVDPRANKTEAEGISYCSETGAPAAPNAFIFSGNISFDGTPRMIQHTQLPPLEIDDFELQIAWTKVITGSGARSVVANTENYTIADATLPAAAESYTLELEVKYAIVPAKGACNPVLAVAKYNGSTVDATVKVYKKAGRPTITIE</sequence>
<dbReference type="PROSITE" id="PS51257">
    <property type="entry name" value="PROKAR_LIPOPROTEIN"/>
    <property type="match status" value="1"/>
</dbReference>
<dbReference type="EMBL" id="CP149822">
    <property type="protein sequence ID" value="WZN40413.1"/>
    <property type="molecule type" value="Genomic_DNA"/>
</dbReference>
<protein>
    <submittedName>
        <fullName evidence="2">Uncharacterized protein</fullName>
    </submittedName>
</protein>